<dbReference type="InterPro" id="IPR007546">
    <property type="entry name" value="DUF503"/>
</dbReference>
<comment type="caution">
    <text evidence="1">The sequence shown here is derived from an EMBL/GenBank/DDBJ whole genome shotgun (WGS) entry which is preliminary data.</text>
</comment>
<organism evidence="1 2">
    <name type="scientific">Clostridium moniliforme</name>
    <dbReference type="NCBI Taxonomy" id="39489"/>
    <lineage>
        <taxon>Bacteria</taxon>
        <taxon>Bacillati</taxon>
        <taxon>Bacillota</taxon>
        <taxon>Clostridia</taxon>
        <taxon>Eubacteriales</taxon>
        <taxon>Clostridiaceae</taxon>
        <taxon>Clostridium</taxon>
    </lineage>
</organism>
<dbReference type="RefSeq" id="WP_209795758.1">
    <property type="nucleotide sequence ID" value="NZ_JAGGJZ010000001.1"/>
</dbReference>
<dbReference type="InterPro" id="IPR036746">
    <property type="entry name" value="TT1725-like_sf"/>
</dbReference>
<evidence type="ECO:0000313" key="2">
    <source>
        <dbReference type="Proteomes" id="UP000783390"/>
    </source>
</evidence>
<name>A0ABS4EYH1_9CLOT</name>
<accession>A0ABS4EYH1</accession>
<dbReference type="PANTHER" id="PTHR36441:SF1">
    <property type="entry name" value="DUF503 DOMAIN-CONTAINING PROTEIN"/>
    <property type="match status" value="1"/>
</dbReference>
<gene>
    <name evidence="1" type="ORF">J2Z53_000628</name>
</gene>
<dbReference type="SUPFAM" id="SSF103007">
    <property type="entry name" value="Hypothetical protein TT1725"/>
    <property type="match status" value="1"/>
</dbReference>
<keyword evidence="2" id="KW-1185">Reference proteome</keyword>
<dbReference type="PANTHER" id="PTHR36441">
    <property type="entry name" value="HYPOTHETICAL CYTOSOLIC PROTEIN"/>
    <property type="match status" value="1"/>
</dbReference>
<dbReference type="Pfam" id="PF04456">
    <property type="entry name" value="DUF503"/>
    <property type="match status" value="1"/>
</dbReference>
<sequence length="95" mass="10910">MDILLIKITIRNSWVKSLKEKRMIVKSLIQKLKNKFNISVGEVDKQDNHKIMVIGISAVCGDVKIAHSTKEKILDFIEDNIEGEIINIDEETEIF</sequence>
<proteinExistence type="predicted"/>
<reference evidence="1 2" key="1">
    <citation type="submission" date="2021-03" db="EMBL/GenBank/DDBJ databases">
        <title>Genomic Encyclopedia of Type Strains, Phase IV (KMG-IV): sequencing the most valuable type-strain genomes for metagenomic binning, comparative biology and taxonomic classification.</title>
        <authorList>
            <person name="Goeker M."/>
        </authorList>
    </citation>
    <scope>NUCLEOTIDE SEQUENCE [LARGE SCALE GENOMIC DNA]</scope>
    <source>
        <strain evidence="1 2">DSM 3984</strain>
    </source>
</reference>
<protein>
    <submittedName>
        <fullName evidence="1">Uncharacterized protein YlxP (DUF503 family)</fullName>
    </submittedName>
</protein>
<evidence type="ECO:0000313" key="1">
    <source>
        <dbReference type="EMBL" id="MBP1889049.1"/>
    </source>
</evidence>
<dbReference type="EMBL" id="JAGGJZ010000001">
    <property type="protein sequence ID" value="MBP1889049.1"/>
    <property type="molecule type" value="Genomic_DNA"/>
</dbReference>
<dbReference type="Gene3D" id="3.30.70.1120">
    <property type="entry name" value="TT1725-like"/>
    <property type="match status" value="1"/>
</dbReference>
<dbReference type="Proteomes" id="UP000783390">
    <property type="component" value="Unassembled WGS sequence"/>
</dbReference>